<dbReference type="AlphaFoldDB" id="F2BE06"/>
<keyword evidence="1" id="KW-0812">Transmembrane</keyword>
<dbReference type="InterPro" id="IPR014509">
    <property type="entry name" value="YjdF-like"/>
</dbReference>
<feature type="transmembrane region" description="Helical" evidence="1">
    <location>
        <begin position="144"/>
        <end position="165"/>
    </location>
</feature>
<feature type="transmembrane region" description="Helical" evidence="1">
    <location>
        <begin position="21"/>
        <end position="40"/>
    </location>
</feature>
<evidence type="ECO:0000313" key="2">
    <source>
        <dbReference type="EMBL" id="EGF10325.1"/>
    </source>
</evidence>
<dbReference type="EMBL" id="AFAY01000042">
    <property type="protein sequence ID" value="EGF10325.1"/>
    <property type="molecule type" value="Genomic_DNA"/>
</dbReference>
<dbReference type="Proteomes" id="UP000004105">
    <property type="component" value="Unassembled WGS sequence"/>
</dbReference>
<proteinExistence type="predicted"/>
<sequence>MQAGTASNREFEVKNMNKQSIAFPAALALMIGALIVWSGISPHDRAVWYAEIVPVAAVWFVLTATAGRFRFSNTAYFLMSLWLAMHSVGAHYTFAEVPFDWANRLLAPLLGEGRNHFDRVGHYIIGFYAFPMAEWLTRRRLAGLGVAVFFALFFIMAVAAAYEIIEWQYAVIDGGSAGIEFLGSQGDVWDAQKDMLADTLGALTSLALFLVLRPDKRAGQGT</sequence>
<name>F2BE06_9NEIS</name>
<reference evidence="2 3" key="1">
    <citation type="submission" date="2011-02" db="EMBL/GenBank/DDBJ databases">
        <authorList>
            <person name="Muzny D."/>
            <person name="Qin X."/>
            <person name="Deng J."/>
            <person name="Jiang H."/>
            <person name="Liu Y."/>
            <person name="Qu J."/>
            <person name="Song X.-Z."/>
            <person name="Zhang L."/>
            <person name="Thornton R."/>
            <person name="Coyle M."/>
            <person name="Francisco L."/>
            <person name="Jackson L."/>
            <person name="Javaid M."/>
            <person name="Korchina V."/>
            <person name="Kovar C."/>
            <person name="Mata R."/>
            <person name="Mathew T."/>
            <person name="Ngo R."/>
            <person name="Nguyen L."/>
            <person name="Nguyen N."/>
            <person name="Okwuonu G."/>
            <person name="Ongeri F."/>
            <person name="Pham C."/>
            <person name="Simmons D."/>
            <person name="Wilczek-Boney K."/>
            <person name="Hale W."/>
            <person name="Jakkamsetti A."/>
            <person name="Pham P."/>
            <person name="Ruth R."/>
            <person name="San Lucas F."/>
            <person name="Warren J."/>
            <person name="Zhang J."/>
            <person name="Zhao Z."/>
            <person name="Zhou C."/>
            <person name="Zhu D."/>
            <person name="Lee S."/>
            <person name="Bess C."/>
            <person name="Blankenburg K."/>
            <person name="Forbes L."/>
            <person name="Fu Q."/>
            <person name="Gubbala S."/>
            <person name="Hirani K."/>
            <person name="Jayaseelan J.C."/>
            <person name="Lara F."/>
            <person name="Munidasa M."/>
            <person name="Palculict T."/>
            <person name="Patil S."/>
            <person name="Pu L.-L."/>
            <person name="Saada N."/>
            <person name="Tang L."/>
            <person name="Weissenberger G."/>
            <person name="Zhu Y."/>
            <person name="Hemphill L."/>
            <person name="Shang Y."/>
            <person name="Youmans B."/>
            <person name="Ayvaz T."/>
            <person name="Ross M."/>
            <person name="Santibanez J."/>
            <person name="Aqrawi P."/>
            <person name="Gross S."/>
            <person name="Joshi V."/>
            <person name="Fowler G."/>
            <person name="Nazareth L."/>
            <person name="Reid J."/>
            <person name="Worley K."/>
            <person name="Petrosino J."/>
            <person name="Highlander S."/>
            <person name="Gibbs R."/>
        </authorList>
    </citation>
    <scope>NUCLEOTIDE SEQUENCE [LARGE SCALE GENOMIC DNA]</scope>
    <source>
        <strain evidence="2 3">ATCC BAA-1200</strain>
    </source>
</reference>
<feature type="transmembrane region" description="Helical" evidence="1">
    <location>
        <begin position="120"/>
        <end position="137"/>
    </location>
</feature>
<keyword evidence="1" id="KW-0472">Membrane</keyword>
<dbReference type="InterPro" id="IPR058534">
    <property type="entry name" value="YjdF"/>
</dbReference>
<organism evidence="2 3">
    <name type="scientific">Neisseria bacilliformis ATCC BAA-1200</name>
    <dbReference type="NCBI Taxonomy" id="888742"/>
    <lineage>
        <taxon>Bacteria</taxon>
        <taxon>Pseudomonadati</taxon>
        <taxon>Pseudomonadota</taxon>
        <taxon>Betaproteobacteria</taxon>
        <taxon>Neisseriales</taxon>
        <taxon>Neisseriaceae</taxon>
        <taxon>Neisseria</taxon>
    </lineage>
</organism>
<feature type="transmembrane region" description="Helical" evidence="1">
    <location>
        <begin position="76"/>
        <end position="95"/>
    </location>
</feature>
<gene>
    <name evidence="2" type="primary">yjdF</name>
    <name evidence="2" type="ORF">HMPREF9123_1962</name>
</gene>
<protein>
    <submittedName>
        <fullName evidence="2">Inner membrane protein YjdF</fullName>
    </submittedName>
</protein>
<dbReference type="Pfam" id="PF09997">
    <property type="entry name" value="DUF2238"/>
    <property type="match status" value="1"/>
</dbReference>
<feature type="transmembrane region" description="Helical" evidence="1">
    <location>
        <begin position="46"/>
        <end position="64"/>
    </location>
</feature>
<dbReference type="HOGENOM" id="CLU_087528_2_0_4"/>
<dbReference type="PIRSF" id="PIRSF020606">
    <property type="entry name" value="UCP020606"/>
    <property type="match status" value="1"/>
</dbReference>
<feature type="transmembrane region" description="Helical" evidence="1">
    <location>
        <begin position="195"/>
        <end position="212"/>
    </location>
</feature>
<comment type="caution">
    <text evidence="2">The sequence shown here is derived from an EMBL/GenBank/DDBJ whole genome shotgun (WGS) entry which is preliminary data.</text>
</comment>
<accession>F2BE06</accession>
<keyword evidence="3" id="KW-1185">Reference proteome</keyword>
<keyword evidence="1" id="KW-1133">Transmembrane helix</keyword>
<evidence type="ECO:0000256" key="1">
    <source>
        <dbReference type="SAM" id="Phobius"/>
    </source>
</evidence>
<dbReference type="STRING" id="267212.GCA_001063965_01187"/>
<evidence type="ECO:0000313" key="3">
    <source>
        <dbReference type="Proteomes" id="UP000004105"/>
    </source>
</evidence>